<evidence type="ECO:0000256" key="1">
    <source>
        <dbReference type="SAM" id="Phobius"/>
    </source>
</evidence>
<evidence type="ECO:0000313" key="2">
    <source>
        <dbReference type="EMBL" id="KAI3950369.1"/>
    </source>
</evidence>
<organism evidence="2 3">
    <name type="scientific">Papaver atlanticum</name>
    <dbReference type="NCBI Taxonomy" id="357466"/>
    <lineage>
        <taxon>Eukaryota</taxon>
        <taxon>Viridiplantae</taxon>
        <taxon>Streptophyta</taxon>
        <taxon>Embryophyta</taxon>
        <taxon>Tracheophyta</taxon>
        <taxon>Spermatophyta</taxon>
        <taxon>Magnoliopsida</taxon>
        <taxon>Ranunculales</taxon>
        <taxon>Papaveraceae</taxon>
        <taxon>Papaveroideae</taxon>
        <taxon>Papaver</taxon>
    </lineage>
</organism>
<dbReference type="PANTHER" id="PTHR33287:SF3">
    <property type="entry name" value="OS03G0453550 PROTEIN"/>
    <property type="match status" value="1"/>
</dbReference>
<name>A0AAD4TA03_9MAGN</name>
<dbReference type="Proteomes" id="UP001202328">
    <property type="component" value="Unassembled WGS sequence"/>
</dbReference>
<evidence type="ECO:0008006" key="4">
    <source>
        <dbReference type="Google" id="ProtNLM"/>
    </source>
</evidence>
<sequence length="227" mass="26944">MAEVKDTHVVEIPVDEEHQGLKLVSSINNTMSVIQQHPLMEISQSPGHLLLLKLWQREEDMFGRRFTMKETRMDNLKSEIFQLCCCFYFFLGFFLTLVYTSSINSSHDHHYCKKWWLPSFVSLFTSMVIICLVQMKLYRYWKVSRELQRERSENRTLTRCIQELRMKGASFDLSKDPHHHQNAKRMKSSSVEIKWRPISWFSQYFVTICLVCVSGLIFPVSRFILCV</sequence>
<feature type="transmembrane region" description="Helical" evidence="1">
    <location>
        <begin position="115"/>
        <end position="135"/>
    </location>
</feature>
<comment type="caution">
    <text evidence="2">The sequence shown here is derived from an EMBL/GenBank/DDBJ whole genome shotgun (WGS) entry which is preliminary data.</text>
</comment>
<keyword evidence="1" id="KW-0472">Membrane</keyword>
<gene>
    <name evidence="2" type="ORF">MKW98_003852</name>
</gene>
<keyword evidence="1" id="KW-0812">Transmembrane</keyword>
<keyword evidence="1" id="KW-1133">Transmembrane helix</keyword>
<dbReference type="AlphaFoldDB" id="A0AAD4TA03"/>
<evidence type="ECO:0000313" key="3">
    <source>
        <dbReference type="Proteomes" id="UP001202328"/>
    </source>
</evidence>
<reference evidence="2" key="1">
    <citation type="submission" date="2022-04" db="EMBL/GenBank/DDBJ databases">
        <title>A functionally conserved STORR gene fusion in Papaver species that diverged 16.8 million years ago.</title>
        <authorList>
            <person name="Catania T."/>
        </authorList>
    </citation>
    <scope>NUCLEOTIDE SEQUENCE</scope>
    <source>
        <strain evidence="2">S-188037</strain>
    </source>
</reference>
<dbReference type="EMBL" id="JAJJMB010002868">
    <property type="protein sequence ID" value="KAI3950369.1"/>
    <property type="molecule type" value="Genomic_DNA"/>
</dbReference>
<feature type="transmembrane region" description="Helical" evidence="1">
    <location>
        <begin position="204"/>
        <end position="225"/>
    </location>
</feature>
<keyword evidence="3" id="KW-1185">Reference proteome</keyword>
<accession>A0AAD4TA03</accession>
<proteinExistence type="predicted"/>
<dbReference type="PANTHER" id="PTHR33287">
    <property type="entry name" value="OS03G0453550 PROTEIN"/>
    <property type="match status" value="1"/>
</dbReference>
<feature type="transmembrane region" description="Helical" evidence="1">
    <location>
        <begin position="80"/>
        <end position="103"/>
    </location>
</feature>
<protein>
    <recommendedName>
        <fullName evidence="4">Transmembrane protein</fullName>
    </recommendedName>
</protein>